<evidence type="ECO:0000256" key="1">
    <source>
        <dbReference type="ARBA" id="ARBA00010541"/>
    </source>
</evidence>
<comment type="caution">
    <text evidence="7">The sequence shown here is derived from an EMBL/GenBank/DDBJ whole genome shotgun (WGS) entry which is preliminary data.</text>
</comment>
<proteinExistence type="inferred from homology"/>
<dbReference type="EMBL" id="VBWP01000001">
    <property type="protein sequence ID" value="TLG77462.1"/>
    <property type="molecule type" value="Genomic_DNA"/>
</dbReference>
<dbReference type="InterPro" id="IPR051201">
    <property type="entry name" value="Chloro_Bact_Ser_Proteases"/>
</dbReference>
<dbReference type="PANTHER" id="PTHR43343:SF3">
    <property type="entry name" value="PROTEASE DO-LIKE 8, CHLOROPLASTIC"/>
    <property type="match status" value="1"/>
</dbReference>
<name>A0A5R8QHM2_9FIRM</name>
<comment type="similarity">
    <text evidence="1">Belongs to the peptidase S1C family.</text>
</comment>
<dbReference type="SMART" id="SM00228">
    <property type="entry name" value="PDZ"/>
    <property type="match status" value="1"/>
</dbReference>
<dbReference type="InParanoid" id="A0A5R8QHM2"/>
<dbReference type="InterPro" id="IPR009003">
    <property type="entry name" value="Peptidase_S1_PA"/>
</dbReference>
<keyword evidence="2" id="KW-0645">Protease</keyword>
<evidence type="ECO:0000256" key="2">
    <source>
        <dbReference type="ARBA" id="ARBA00022670"/>
    </source>
</evidence>
<evidence type="ECO:0000256" key="3">
    <source>
        <dbReference type="ARBA" id="ARBA00022801"/>
    </source>
</evidence>
<dbReference type="PROSITE" id="PS50106">
    <property type="entry name" value="PDZ"/>
    <property type="match status" value="1"/>
</dbReference>
<protein>
    <submittedName>
        <fullName evidence="7">PDZ domain-containing protein</fullName>
    </submittedName>
</protein>
<keyword evidence="8" id="KW-1185">Reference proteome</keyword>
<dbReference type="InterPro" id="IPR043504">
    <property type="entry name" value="Peptidase_S1_PA_chymotrypsin"/>
</dbReference>
<dbReference type="PRINTS" id="PR00834">
    <property type="entry name" value="PROTEASES2C"/>
</dbReference>
<evidence type="ECO:0000313" key="7">
    <source>
        <dbReference type="EMBL" id="TLG77462.1"/>
    </source>
</evidence>
<evidence type="ECO:0000256" key="5">
    <source>
        <dbReference type="SAM" id="Phobius"/>
    </source>
</evidence>
<keyword evidence="5" id="KW-0812">Transmembrane</keyword>
<dbReference type="SUPFAM" id="SSF50494">
    <property type="entry name" value="Trypsin-like serine proteases"/>
    <property type="match status" value="1"/>
</dbReference>
<dbReference type="Pfam" id="PF13180">
    <property type="entry name" value="PDZ_2"/>
    <property type="match status" value="1"/>
</dbReference>
<dbReference type="SUPFAM" id="SSF50156">
    <property type="entry name" value="PDZ domain-like"/>
    <property type="match status" value="1"/>
</dbReference>
<sequence length="495" mass="50692">MSEHLHNHDELDTNPETEEQTIEKNGTVSDVTTDVPVSDTVIDVTPSRVVVNNEVPVADTNNSGASNPGVVGEAHSATQAEPSIEELLAGKKSSSGNNGNGGGNVPPQPPHQAPKKSGNGKSFLFGLLGGLSGALVIVLCAALIFGTLGFMNAGSGTPTNGNGVSISGKVEIETDLTAAVEKVQSAVVQVVTYDAATSNTMFGGNSSSGELEESGSGSGVVYKSEGNDAYVVTNNHVVDGAKKVKVVFAGGAESEATVVGTDSVQDLAVLKIDNEHVTTVATFGDSEALKLGEPVAAIGSPLGSEYFGTVTQGIISGKERTLETDNAEITVLQTDAAINPGNSGGALINMAGQVIGINSAKISTEYAEGMAFSIPSNTVVDAISVLETGQTIERPYLGIQGIAIEDLSASQRQQLNIPDSVTSGIYIAEVNSGSAAASAGVQKGDIITSIDGKDVGTVTQLKTVLNTKKKGDKVTVEYFRNGNKQSTEVTLNQVQ</sequence>
<feature type="compositionally biased region" description="Low complexity" evidence="4">
    <location>
        <begin position="27"/>
        <end position="40"/>
    </location>
</feature>
<dbReference type="Gene3D" id="2.40.10.10">
    <property type="entry name" value="Trypsin-like serine proteases"/>
    <property type="match status" value="2"/>
</dbReference>
<dbReference type="Proteomes" id="UP000306912">
    <property type="component" value="Unassembled WGS sequence"/>
</dbReference>
<dbReference type="FunCoup" id="A0A5R8QHM2">
    <property type="interactions" value="366"/>
</dbReference>
<dbReference type="InterPro" id="IPR036034">
    <property type="entry name" value="PDZ_sf"/>
</dbReference>
<dbReference type="InterPro" id="IPR001478">
    <property type="entry name" value="PDZ"/>
</dbReference>
<dbReference type="GO" id="GO:0006508">
    <property type="term" value="P:proteolysis"/>
    <property type="evidence" value="ECO:0007669"/>
    <property type="project" value="UniProtKB-KW"/>
</dbReference>
<dbReference type="InterPro" id="IPR001940">
    <property type="entry name" value="Peptidase_S1C"/>
</dbReference>
<dbReference type="OrthoDB" id="9758917at2"/>
<dbReference type="Pfam" id="PF13365">
    <property type="entry name" value="Trypsin_2"/>
    <property type="match status" value="1"/>
</dbReference>
<keyword evidence="3" id="KW-0378">Hydrolase</keyword>
<evidence type="ECO:0000259" key="6">
    <source>
        <dbReference type="PROSITE" id="PS50106"/>
    </source>
</evidence>
<dbReference type="GO" id="GO:0004252">
    <property type="term" value="F:serine-type endopeptidase activity"/>
    <property type="evidence" value="ECO:0007669"/>
    <property type="project" value="InterPro"/>
</dbReference>
<evidence type="ECO:0000313" key="8">
    <source>
        <dbReference type="Proteomes" id="UP000306912"/>
    </source>
</evidence>
<dbReference type="CDD" id="cd06781">
    <property type="entry name" value="cpPDZ_BsHtra-like"/>
    <property type="match status" value="1"/>
</dbReference>
<keyword evidence="5" id="KW-1133">Transmembrane helix</keyword>
<feature type="region of interest" description="Disordered" evidence="4">
    <location>
        <begin position="53"/>
        <end position="117"/>
    </location>
</feature>
<gene>
    <name evidence="7" type="ORF">FEZ08_02240</name>
</gene>
<accession>A0A5R8QHM2</accession>
<dbReference type="PANTHER" id="PTHR43343">
    <property type="entry name" value="PEPTIDASE S12"/>
    <property type="match status" value="1"/>
</dbReference>
<evidence type="ECO:0000256" key="4">
    <source>
        <dbReference type="SAM" id="MobiDB-lite"/>
    </source>
</evidence>
<keyword evidence="5" id="KW-0472">Membrane</keyword>
<reference evidence="7 8" key="1">
    <citation type="submission" date="2019-05" db="EMBL/GenBank/DDBJ databases">
        <title>Culicoidintestinum kansasii gen. nov., sp. nov. from the gastrointestinal tract of the biting midge, Culicoides sonorensis.</title>
        <authorList>
            <person name="Neupane S."/>
            <person name="Ghosh A."/>
            <person name="Gunther S."/>
            <person name="Martin K."/>
            <person name="Zurek L."/>
        </authorList>
    </citation>
    <scope>NUCLEOTIDE SEQUENCE [LARGE SCALE GENOMIC DNA]</scope>
    <source>
        <strain evidence="7 8">CS-1</strain>
    </source>
</reference>
<dbReference type="Gene3D" id="2.30.42.10">
    <property type="match status" value="1"/>
</dbReference>
<feature type="compositionally biased region" description="Basic and acidic residues" evidence="4">
    <location>
        <begin position="1"/>
        <end position="11"/>
    </location>
</feature>
<feature type="domain" description="PDZ" evidence="6">
    <location>
        <begin position="389"/>
        <end position="482"/>
    </location>
</feature>
<feature type="transmembrane region" description="Helical" evidence="5">
    <location>
        <begin position="123"/>
        <end position="151"/>
    </location>
</feature>
<organism evidence="7 8">
    <name type="scientific">Culicoidibacter larvae</name>
    <dbReference type="NCBI Taxonomy" id="2579976"/>
    <lineage>
        <taxon>Bacteria</taxon>
        <taxon>Bacillati</taxon>
        <taxon>Bacillota</taxon>
        <taxon>Culicoidibacteria</taxon>
        <taxon>Culicoidibacterales</taxon>
        <taxon>Culicoidibacteraceae</taxon>
        <taxon>Culicoidibacter</taxon>
    </lineage>
</organism>
<dbReference type="RefSeq" id="WP_138190072.1">
    <property type="nucleotide sequence ID" value="NZ_VBWP01000001.1"/>
</dbReference>
<feature type="region of interest" description="Disordered" evidence="4">
    <location>
        <begin position="1"/>
        <end position="40"/>
    </location>
</feature>
<dbReference type="AlphaFoldDB" id="A0A5R8QHM2"/>